<protein>
    <recommendedName>
        <fullName evidence="1">Tc1-like transposase DDE domain-containing protein</fullName>
    </recommendedName>
</protein>
<dbReference type="Proteomes" id="UP000317835">
    <property type="component" value="Chromosome"/>
</dbReference>
<evidence type="ECO:0000313" key="3">
    <source>
        <dbReference type="Proteomes" id="UP000317835"/>
    </source>
</evidence>
<reference evidence="2 3" key="1">
    <citation type="submission" date="2019-02" db="EMBL/GenBank/DDBJ databases">
        <title>Deep-cultivation of Planctomycetes and their phenomic and genomic characterization uncovers novel biology.</title>
        <authorList>
            <person name="Wiegand S."/>
            <person name="Jogler M."/>
            <person name="Boedeker C."/>
            <person name="Pinto D."/>
            <person name="Vollmers J."/>
            <person name="Rivas-Marin E."/>
            <person name="Kohn T."/>
            <person name="Peeters S.H."/>
            <person name="Heuer A."/>
            <person name="Rast P."/>
            <person name="Oberbeckmann S."/>
            <person name="Bunk B."/>
            <person name="Jeske O."/>
            <person name="Meyerdierks A."/>
            <person name="Storesund J.E."/>
            <person name="Kallscheuer N."/>
            <person name="Luecker S."/>
            <person name="Lage O.M."/>
            <person name="Pohl T."/>
            <person name="Merkel B.J."/>
            <person name="Hornburger P."/>
            <person name="Mueller R.-W."/>
            <person name="Bruemmer F."/>
            <person name="Labrenz M."/>
            <person name="Spormann A.M."/>
            <person name="Op den Camp H."/>
            <person name="Overmann J."/>
            <person name="Amann R."/>
            <person name="Jetten M.S.M."/>
            <person name="Mascher T."/>
            <person name="Medema M.H."/>
            <person name="Devos D.P."/>
            <person name="Kaster A.-K."/>
            <person name="Ovreas L."/>
            <person name="Rohde M."/>
            <person name="Galperin M.Y."/>
            <person name="Jogler C."/>
        </authorList>
    </citation>
    <scope>NUCLEOTIDE SEQUENCE [LARGE SCALE GENOMIC DNA]</scope>
    <source>
        <strain evidence="2 3">ElP</strain>
    </source>
</reference>
<proteinExistence type="predicted"/>
<dbReference type="EMBL" id="CP036426">
    <property type="protein sequence ID" value="QDV33450.1"/>
    <property type="molecule type" value="Genomic_DNA"/>
</dbReference>
<dbReference type="InterPro" id="IPR038717">
    <property type="entry name" value="Tc1-like_DDE_dom"/>
</dbReference>
<dbReference type="AlphaFoldDB" id="A0A518GXX9"/>
<dbReference type="KEGG" id="tpla:ElP_13220"/>
<dbReference type="Pfam" id="PF13358">
    <property type="entry name" value="DDE_3"/>
    <property type="match status" value="1"/>
</dbReference>
<evidence type="ECO:0000313" key="2">
    <source>
        <dbReference type="EMBL" id="QDV33450.1"/>
    </source>
</evidence>
<keyword evidence="3" id="KW-1185">Reference proteome</keyword>
<accession>A0A518GXX9</accession>
<name>A0A518GXX9_9BACT</name>
<organism evidence="2 3">
    <name type="scientific">Tautonia plasticadhaerens</name>
    <dbReference type="NCBI Taxonomy" id="2527974"/>
    <lineage>
        <taxon>Bacteria</taxon>
        <taxon>Pseudomonadati</taxon>
        <taxon>Planctomycetota</taxon>
        <taxon>Planctomycetia</taxon>
        <taxon>Isosphaerales</taxon>
        <taxon>Isosphaeraceae</taxon>
        <taxon>Tautonia</taxon>
    </lineage>
</organism>
<evidence type="ECO:0000259" key="1">
    <source>
        <dbReference type="Pfam" id="PF13358"/>
    </source>
</evidence>
<gene>
    <name evidence="2" type="ORF">ElP_13220</name>
</gene>
<sequence length="208" mass="24552">MEDVIQVHLRPYDPRFPVACFDEACKQLFGEVRPPRRCRSGRPAQVDYEYEREGVCHQLMMCEPLRGWRHVKVTGRRTRRDYAGCIRDLVEVHYPRAEKVLLVQDNLNTHDGASPYEAFSPEVARRLLDRIEFHYTPKHGSWLNMAETEISVMNQQCLDRRLESPAKLAAEVAAWEHRRNVRRARIHWTFTLAAARRKLRKLYPSIED</sequence>
<feature type="domain" description="Tc1-like transposase DDE" evidence="1">
    <location>
        <begin position="18"/>
        <end position="164"/>
    </location>
</feature>
<dbReference type="InterPro" id="IPR047655">
    <property type="entry name" value="Transpos_IS630-like"/>
</dbReference>
<dbReference type="NCBIfam" id="NF033545">
    <property type="entry name" value="transpos_IS630"/>
    <property type="match status" value="1"/>
</dbReference>